<dbReference type="OrthoDB" id="7275531at2"/>
<evidence type="ECO:0000259" key="2">
    <source>
        <dbReference type="Pfam" id="PF23771"/>
    </source>
</evidence>
<sequence length="230" mass="25108">MDKQSAIDKIRKCLALSQSANEHEAAAALRQARSLMEKFSISDTEMLASGVSESSAKAGAKNRPANWEAALADTVSQAFDCQLVFVAGWRDGHWHFIGHGAAPEVAQYAFAVLLRQARKSRAAFMQAECKRLKTASKTRRADLFCVAWVRAIQRQVQQFAGTPVDSPAIEAYMTAHYGGCSALESRNRNAGRKLKDRDHDAWRAGFQSGRDAQLMHGIGGKGGQFQLPAA</sequence>
<protein>
    <submittedName>
        <fullName evidence="3">Uncharacterized protein</fullName>
    </submittedName>
</protein>
<dbReference type="RefSeq" id="WP_088860537.1">
    <property type="nucleotide sequence ID" value="NZ_CP022115.1"/>
</dbReference>
<dbReference type="Pfam" id="PF10979">
    <property type="entry name" value="DUF2786"/>
    <property type="match status" value="1"/>
</dbReference>
<evidence type="ECO:0000313" key="4">
    <source>
        <dbReference type="Proteomes" id="UP000197424"/>
    </source>
</evidence>
<accession>A0A248LIX9</accession>
<dbReference type="EMBL" id="CP022115">
    <property type="protein sequence ID" value="ASJ24133.1"/>
    <property type="molecule type" value="Genomic_DNA"/>
</dbReference>
<gene>
    <name evidence="3" type="ORF">LHGZ1_1302</name>
</gene>
<dbReference type="InterPro" id="IPR024498">
    <property type="entry name" value="DUF2786"/>
</dbReference>
<proteinExistence type="predicted"/>
<dbReference type="Pfam" id="PF23771">
    <property type="entry name" value="DUF7168"/>
    <property type="match status" value="1"/>
</dbReference>
<feature type="domain" description="DUF2786" evidence="1">
    <location>
        <begin position="6"/>
        <end position="42"/>
    </location>
</feature>
<dbReference type="Proteomes" id="UP000197424">
    <property type="component" value="Chromosome"/>
</dbReference>
<dbReference type="PIRSF" id="PIRSF028111">
    <property type="entry name" value="UCP028111"/>
    <property type="match status" value="1"/>
</dbReference>
<organism evidence="3 4">
    <name type="scientific">Laribacter hongkongensis</name>
    <dbReference type="NCBI Taxonomy" id="168471"/>
    <lineage>
        <taxon>Bacteria</taxon>
        <taxon>Pseudomonadati</taxon>
        <taxon>Pseudomonadota</taxon>
        <taxon>Betaproteobacteria</taxon>
        <taxon>Neisseriales</taxon>
        <taxon>Aquaspirillaceae</taxon>
        <taxon>Laribacter</taxon>
    </lineage>
</organism>
<dbReference type="InterPro" id="IPR055592">
    <property type="entry name" value="DUF7168"/>
</dbReference>
<reference evidence="4" key="1">
    <citation type="submission" date="2017-06" db="EMBL/GenBank/DDBJ databases">
        <title>Whole genome sequence of Laribacter hongkongensis LHGZ1.</title>
        <authorList>
            <person name="Chen D."/>
            <person name="Wu H."/>
            <person name="Chen J."/>
        </authorList>
    </citation>
    <scope>NUCLEOTIDE SEQUENCE [LARGE SCALE GENOMIC DNA]</scope>
    <source>
        <strain evidence="4">LHGZ1</strain>
    </source>
</reference>
<feature type="domain" description="DUF7168" evidence="2">
    <location>
        <begin position="55"/>
        <end position="186"/>
    </location>
</feature>
<name>A0A248LIX9_9NEIS</name>
<dbReference type="InterPro" id="IPR016868">
    <property type="entry name" value="Phage_B3_Orf5"/>
</dbReference>
<evidence type="ECO:0000313" key="3">
    <source>
        <dbReference type="EMBL" id="ASJ24133.1"/>
    </source>
</evidence>
<dbReference type="AlphaFoldDB" id="A0A248LIX9"/>
<evidence type="ECO:0000259" key="1">
    <source>
        <dbReference type="Pfam" id="PF10979"/>
    </source>
</evidence>